<dbReference type="EMBL" id="UYJE01001116">
    <property type="protein sequence ID" value="VDH99261.1"/>
    <property type="molecule type" value="Genomic_DNA"/>
</dbReference>
<accession>A0A8B6C436</accession>
<dbReference type="SUPFAM" id="SSF53448">
    <property type="entry name" value="Nucleotide-diphospho-sugar transferases"/>
    <property type="match status" value="1"/>
</dbReference>
<feature type="non-terminal residue" evidence="3">
    <location>
        <position position="1"/>
    </location>
</feature>
<dbReference type="GO" id="GO:0000026">
    <property type="term" value="F:alpha-1,2-mannosyltransferase activity"/>
    <property type="evidence" value="ECO:0007669"/>
    <property type="project" value="TreeGrafter"/>
</dbReference>
<dbReference type="GO" id="GO:0005794">
    <property type="term" value="C:Golgi apparatus"/>
    <property type="evidence" value="ECO:0007669"/>
    <property type="project" value="TreeGrafter"/>
</dbReference>
<dbReference type="PANTHER" id="PTHR31121:SF6">
    <property type="entry name" value="ALPHA-1,2 MANNOSYLTRANSFERASE KTR1"/>
    <property type="match status" value="1"/>
</dbReference>
<gene>
    <name evidence="3" type="ORF">MGAL_10B035563</name>
</gene>
<dbReference type="GO" id="GO:0000032">
    <property type="term" value="P:cell wall mannoprotein biosynthetic process"/>
    <property type="evidence" value="ECO:0007669"/>
    <property type="project" value="TreeGrafter"/>
</dbReference>
<name>A0A8B6C436_MYTGA</name>
<dbReference type="AlphaFoldDB" id="A0A8B6C436"/>
<comment type="caution">
    <text evidence="3">The sequence shown here is derived from an EMBL/GenBank/DDBJ whole genome shotgun (WGS) entry which is preliminary data.</text>
</comment>
<comment type="similarity">
    <text evidence="1">Belongs to the glycosyltransferase 15 family.</text>
</comment>
<evidence type="ECO:0000256" key="1">
    <source>
        <dbReference type="ARBA" id="ARBA00007677"/>
    </source>
</evidence>
<dbReference type="GO" id="GO:0006487">
    <property type="term" value="P:protein N-linked glycosylation"/>
    <property type="evidence" value="ECO:0007669"/>
    <property type="project" value="TreeGrafter"/>
</dbReference>
<dbReference type="GO" id="GO:0016020">
    <property type="term" value="C:membrane"/>
    <property type="evidence" value="ECO:0007669"/>
    <property type="project" value="InterPro"/>
</dbReference>
<sequence>IPKHLRLLHVNETGKHNLLNVDESKKNNVAIAVLIDWNIQKDVKKLMNQLLPSIEYLDEMNILFFSDIKVTYSVKDKLKKISKHFLRFIPITFTFPKNFNTSIKSPFPKRSKWGYMHMCRFWFKDIWMNPALKEFKYVLRFDTDSCLVGRNFSIPNNSSLIYMHHYFTFEFRFITDLRQTILRYVAKFRTKPKTPGLFKMIEGGRINCFPMWYNNLEITNIEFMKRPEVRQFMDAIDSTHGQYKYRWGDAPLRFATIALFAPPGTIVQLNFHNNYKHPC</sequence>
<reference evidence="3" key="1">
    <citation type="submission" date="2018-11" db="EMBL/GenBank/DDBJ databases">
        <authorList>
            <person name="Alioto T."/>
            <person name="Alioto T."/>
        </authorList>
    </citation>
    <scope>NUCLEOTIDE SEQUENCE</scope>
</reference>
<dbReference type="Proteomes" id="UP000596742">
    <property type="component" value="Unassembled WGS sequence"/>
</dbReference>
<protein>
    <submittedName>
        <fullName evidence="3">Alpha 1,2-mannosyltransferase</fullName>
        <ecNumber evidence="3">2.4.1.-</ecNumber>
    </submittedName>
</protein>
<evidence type="ECO:0000313" key="4">
    <source>
        <dbReference type="Proteomes" id="UP000596742"/>
    </source>
</evidence>
<dbReference type="Gene3D" id="3.90.550.10">
    <property type="entry name" value="Spore Coat Polysaccharide Biosynthesis Protein SpsA, Chain A"/>
    <property type="match status" value="1"/>
</dbReference>
<dbReference type="InterPro" id="IPR029044">
    <property type="entry name" value="Nucleotide-diphossugar_trans"/>
</dbReference>
<keyword evidence="3" id="KW-0328">Glycosyltransferase</keyword>
<dbReference type="EC" id="2.4.1.-" evidence="3"/>
<proteinExistence type="inferred from homology"/>
<keyword evidence="2 3" id="KW-0808">Transferase</keyword>
<organism evidence="3 4">
    <name type="scientific">Mytilus galloprovincialis</name>
    <name type="common">Mediterranean mussel</name>
    <dbReference type="NCBI Taxonomy" id="29158"/>
    <lineage>
        <taxon>Eukaryota</taxon>
        <taxon>Metazoa</taxon>
        <taxon>Spiralia</taxon>
        <taxon>Lophotrochozoa</taxon>
        <taxon>Mollusca</taxon>
        <taxon>Bivalvia</taxon>
        <taxon>Autobranchia</taxon>
        <taxon>Pteriomorphia</taxon>
        <taxon>Mytilida</taxon>
        <taxon>Mytiloidea</taxon>
        <taxon>Mytilidae</taxon>
        <taxon>Mytilinae</taxon>
        <taxon>Mytilus</taxon>
    </lineage>
</organism>
<evidence type="ECO:0000256" key="2">
    <source>
        <dbReference type="ARBA" id="ARBA00022679"/>
    </source>
</evidence>
<keyword evidence="4" id="KW-1185">Reference proteome</keyword>
<dbReference type="PANTHER" id="PTHR31121">
    <property type="entry name" value="ALPHA-1,2 MANNOSYLTRANSFERASE KTR1"/>
    <property type="match status" value="1"/>
</dbReference>
<dbReference type="Pfam" id="PF01793">
    <property type="entry name" value="Glyco_transf_15"/>
    <property type="match status" value="1"/>
</dbReference>
<evidence type="ECO:0000313" key="3">
    <source>
        <dbReference type="EMBL" id="VDH99261.1"/>
    </source>
</evidence>
<dbReference type="OrthoDB" id="439943at2759"/>
<dbReference type="InterPro" id="IPR002685">
    <property type="entry name" value="Glyco_trans_15"/>
</dbReference>